<comment type="similarity">
    <text evidence="1 6">Belongs to the NusB family.</text>
</comment>
<accession>A0A3A4AQB8</accession>
<dbReference type="OrthoDB" id="3528057at2"/>
<keyword evidence="3 6" id="KW-0694">RNA-binding</keyword>
<protein>
    <recommendedName>
        <fullName evidence="6">Transcription antitermination protein NusB</fullName>
    </recommendedName>
    <alternativeName>
        <fullName evidence="6">Antitermination factor NusB</fullName>
    </alternativeName>
</protein>
<evidence type="ECO:0000256" key="4">
    <source>
        <dbReference type="ARBA" id="ARBA00023015"/>
    </source>
</evidence>
<dbReference type="Pfam" id="PF01029">
    <property type="entry name" value="NusB"/>
    <property type="match status" value="1"/>
</dbReference>
<dbReference type="InterPro" id="IPR011605">
    <property type="entry name" value="NusB_fam"/>
</dbReference>
<dbReference type="NCBIfam" id="TIGR01951">
    <property type="entry name" value="nusB"/>
    <property type="match status" value="1"/>
</dbReference>
<dbReference type="RefSeq" id="WP_119927937.1">
    <property type="nucleotide sequence ID" value="NZ_QZEY01000007.1"/>
</dbReference>
<evidence type="ECO:0000256" key="3">
    <source>
        <dbReference type="ARBA" id="ARBA00022884"/>
    </source>
</evidence>
<comment type="caution">
    <text evidence="8">The sequence shown here is derived from an EMBL/GenBank/DDBJ whole genome shotgun (WGS) entry which is preliminary data.</text>
</comment>
<name>A0A3A4AQB8_9ACTN</name>
<comment type="function">
    <text evidence="6">Involved in transcription antitermination. Required for transcription of ribosomal RNA (rRNA) genes. Binds specifically to the boxA antiterminator sequence of the ribosomal RNA (rrn) operons.</text>
</comment>
<feature type="domain" description="NusB/RsmB/TIM44" evidence="7">
    <location>
        <begin position="6"/>
        <end position="127"/>
    </location>
</feature>
<dbReference type="HAMAP" id="MF_00073">
    <property type="entry name" value="NusB"/>
    <property type="match status" value="1"/>
</dbReference>
<keyword evidence="4 6" id="KW-0805">Transcription regulation</keyword>
<dbReference type="GO" id="GO:0031564">
    <property type="term" value="P:transcription antitermination"/>
    <property type="evidence" value="ECO:0007669"/>
    <property type="project" value="UniProtKB-KW"/>
</dbReference>
<proteinExistence type="inferred from homology"/>
<keyword evidence="9" id="KW-1185">Reference proteome</keyword>
<reference evidence="8 9" key="1">
    <citation type="submission" date="2018-09" db="EMBL/GenBank/DDBJ databases">
        <title>YIM 75507 draft genome.</title>
        <authorList>
            <person name="Tang S."/>
            <person name="Feng Y."/>
        </authorList>
    </citation>
    <scope>NUCLEOTIDE SEQUENCE [LARGE SCALE GENOMIC DNA]</scope>
    <source>
        <strain evidence="8 9">YIM 75507</strain>
    </source>
</reference>
<gene>
    <name evidence="6 8" type="primary">nusB</name>
    <name evidence="8" type="ORF">D5H75_19505</name>
</gene>
<dbReference type="GO" id="GO:0006353">
    <property type="term" value="P:DNA-templated transcription termination"/>
    <property type="evidence" value="ECO:0007669"/>
    <property type="project" value="UniProtKB-UniRule"/>
</dbReference>
<dbReference type="SUPFAM" id="SSF48013">
    <property type="entry name" value="NusB-like"/>
    <property type="match status" value="1"/>
</dbReference>
<dbReference type="EMBL" id="QZEY01000007">
    <property type="protein sequence ID" value="RJL31251.1"/>
    <property type="molecule type" value="Genomic_DNA"/>
</dbReference>
<dbReference type="Gene3D" id="1.10.940.10">
    <property type="entry name" value="NusB-like"/>
    <property type="match status" value="1"/>
</dbReference>
<keyword evidence="5 6" id="KW-0804">Transcription</keyword>
<dbReference type="PANTHER" id="PTHR11078">
    <property type="entry name" value="N UTILIZATION SUBSTANCE PROTEIN B-RELATED"/>
    <property type="match status" value="1"/>
</dbReference>
<evidence type="ECO:0000313" key="9">
    <source>
        <dbReference type="Proteomes" id="UP000265768"/>
    </source>
</evidence>
<dbReference type="GO" id="GO:0005829">
    <property type="term" value="C:cytosol"/>
    <property type="evidence" value="ECO:0007669"/>
    <property type="project" value="TreeGrafter"/>
</dbReference>
<dbReference type="InterPro" id="IPR006027">
    <property type="entry name" value="NusB_RsmB_TIM44"/>
</dbReference>
<evidence type="ECO:0000256" key="5">
    <source>
        <dbReference type="ARBA" id="ARBA00023163"/>
    </source>
</evidence>
<organism evidence="8 9">
    <name type="scientific">Bailinhaonella thermotolerans</name>
    <dbReference type="NCBI Taxonomy" id="1070861"/>
    <lineage>
        <taxon>Bacteria</taxon>
        <taxon>Bacillati</taxon>
        <taxon>Actinomycetota</taxon>
        <taxon>Actinomycetes</taxon>
        <taxon>Streptosporangiales</taxon>
        <taxon>Streptosporangiaceae</taxon>
        <taxon>Bailinhaonella</taxon>
    </lineage>
</organism>
<dbReference type="AlphaFoldDB" id="A0A3A4AQB8"/>
<evidence type="ECO:0000313" key="8">
    <source>
        <dbReference type="EMBL" id="RJL31251.1"/>
    </source>
</evidence>
<evidence type="ECO:0000256" key="1">
    <source>
        <dbReference type="ARBA" id="ARBA00005952"/>
    </source>
</evidence>
<dbReference type="InterPro" id="IPR035926">
    <property type="entry name" value="NusB-like_sf"/>
</dbReference>
<evidence type="ECO:0000256" key="2">
    <source>
        <dbReference type="ARBA" id="ARBA00022814"/>
    </source>
</evidence>
<dbReference type="Proteomes" id="UP000265768">
    <property type="component" value="Unassembled WGS sequence"/>
</dbReference>
<sequence length="136" mass="15049">MSARSKARKRAVEVLYEAEVRGEDPSDILAARVRRTEGPPLNPYIRALVDGVQAHRARIDDLISTYAEGWTLDRMPVVDRNILRVGAYELFWGEVPEGVAISEAVALAGELSTDESATFVNGLLGRFKQLKPQLTL</sequence>
<evidence type="ECO:0000256" key="6">
    <source>
        <dbReference type="HAMAP-Rule" id="MF_00073"/>
    </source>
</evidence>
<dbReference type="GO" id="GO:0003723">
    <property type="term" value="F:RNA binding"/>
    <property type="evidence" value="ECO:0007669"/>
    <property type="project" value="UniProtKB-UniRule"/>
</dbReference>
<evidence type="ECO:0000259" key="7">
    <source>
        <dbReference type="Pfam" id="PF01029"/>
    </source>
</evidence>
<dbReference type="PANTHER" id="PTHR11078:SF3">
    <property type="entry name" value="ANTITERMINATION NUSB DOMAIN-CONTAINING PROTEIN"/>
    <property type="match status" value="1"/>
</dbReference>
<keyword evidence="2 6" id="KW-0889">Transcription antitermination</keyword>